<proteinExistence type="predicted"/>
<dbReference type="InterPro" id="IPR036047">
    <property type="entry name" value="F-box-like_dom_sf"/>
</dbReference>
<dbReference type="EMBL" id="JAEPQZ010000002">
    <property type="protein sequence ID" value="KAG2184632.1"/>
    <property type="molecule type" value="Genomic_DNA"/>
</dbReference>
<protein>
    <recommendedName>
        <fullName evidence="1">F-box domain-containing protein</fullName>
    </recommendedName>
</protein>
<dbReference type="InterPro" id="IPR001810">
    <property type="entry name" value="F-box_dom"/>
</dbReference>
<feature type="domain" description="F-box" evidence="1">
    <location>
        <begin position="6"/>
        <end position="57"/>
    </location>
</feature>
<dbReference type="Pfam" id="PF00646">
    <property type="entry name" value="F-box"/>
    <property type="match status" value="1"/>
</dbReference>
<accession>A0A8H7Q1Y6</accession>
<dbReference type="SUPFAM" id="SSF81383">
    <property type="entry name" value="F-box domain"/>
    <property type="match status" value="1"/>
</dbReference>
<evidence type="ECO:0000313" key="2">
    <source>
        <dbReference type="EMBL" id="KAG2184632.1"/>
    </source>
</evidence>
<evidence type="ECO:0000313" key="3">
    <source>
        <dbReference type="Proteomes" id="UP000654370"/>
    </source>
</evidence>
<name>A0A8H7Q1Y6_MORIS</name>
<reference evidence="2" key="1">
    <citation type="submission" date="2020-12" db="EMBL/GenBank/DDBJ databases">
        <title>Metabolic potential, ecology and presence of endohyphal bacteria is reflected in genomic diversity of Mucoromycotina.</title>
        <authorList>
            <person name="Muszewska A."/>
            <person name="Okrasinska A."/>
            <person name="Steczkiewicz K."/>
            <person name="Drgas O."/>
            <person name="Orlowska M."/>
            <person name="Perlinska-Lenart U."/>
            <person name="Aleksandrzak-Piekarczyk T."/>
            <person name="Szatraj K."/>
            <person name="Zielenkiewicz U."/>
            <person name="Pilsyk S."/>
            <person name="Malc E."/>
            <person name="Mieczkowski P."/>
            <person name="Kruszewska J.S."/>
            <person name="Biernat P."/>
            <person name="Pawlowska J."/>
        </authorList>
    </citation>
    <scope>NUCLEOTIDE SEQUENCE</scope>
    <source>
        <strain evidence="2">WA0000067209</strain>
    </source>
</reference>
<dbReference type="AlphaFoldDB" id="A0A8H7Q1Y6"/>
<comment type="caution">
    <text evidence="2">The sequence shown here is derived from an EMBL/GenBank/DDBJ whole genome shotgun (WGS) entry which is preliminary data.</text>
</comment>
<gene>
    <name evidence="2" type="ORF">INT43_000545</name>
</gene>
<dbReference type="OrthoDB" id="2153609at2759"/>
<dbReference type="Proteomes" id="UP000654370">
    <property type="component" value="Unassembled WGS sequence"/>
</dbReference>
<evidence type="ECO:0000259" key="1">
    <source>
        <dbReference type="PROSITE" id="PS50181"/>
    </source>
</evidence>
<keyword evidence="3" id="KW-1185">Reference proteome</keyword>
<sequence>MNNHNTSQLSNIPIEVMCMIMQQMEIVDLVRIERTCKQIQHMVLREIQKRIENWSQTSHSADDQLRMLVHLSEQEAKPCKFDPITRKVTCNVPMDPVEIRLCWDHRRQVHCQLLERQRKAQNRDKVKLINDGIVFTLEPSTPVGQTTECFTKGKFCEIDAAVTKEQDCGETMYALKVTALRVPLELLASC</sequence>
<dbReference type="PROSITE" id="PS50181">
    <property type="entry name" value="FBOX"/>
    <property type="match status" value="1"/>
</dbReference>
<organism evidence="2 3">
    <name type="scientific">Mortierella isabellina</name>
    <name type="common">Filamentous fungus</name>
    <name type="synonym">Umbelopsis isabellina</name>
    <dbReference type="NCBI Taxonomy" id="91625"/>
    <lineage>
        <taxon>Eukaryota</taxon>
        <taxon>Fungi</taxon>
        <taxon>Fungi incertae sedis</taxon>
        <taxon>Mucoromycota</taxon>
        <taxon>Mucoromycotina</taxon>
        <taxon>Umbelopsidomycetes</taxon>
        <taxon>Umbelopsidales</taxon>
        <taxon>Umbelopsidaceae</taxon>
        <taxon>Umbelopsis</taxon>
    </lineage>
</organism>